<dbReference type="Pfam" id="PF10970">
    <property type="entry name" value="GerPE"/>
    <property type="match status" value="1"/>
</dbReference>
<name>A0ABW3D9Q3_9BACL</name>
<gene>
    <name evidence="1" type="ORF">ACFQ03_13230</name>
</gene>
<dbReference type="RefSeq" id="WP_379288629.1">
    <property type="nucleotide sequence ID" value="NZ_JBHTIU010000039.1"/>
</dbReference>
<comment type="caution">
    <text evidence="1">The sequence shown here is derived from an EMBL/GenBank/DDBJ whole genome shotgun (WGS) entry which is preliminary data.</text>
</comment>
<sequence length="154" mass="16629">MKQARISLVGFFKVIEIKLSSIVQFGDSLCLTPETKVLAVLRSQSSYYGDEGDFNYPIFTNPIPGPSLDEELEMEIINESPYIKVESIKIIGVSASGIVQIGSNQCIDAESRIKHIRQMIREDLPLLMGTAAVEAVEAAAAGSGAVIGNGRKGR</sequence>
<accession>A0ABW3D9Q3</accession>
<protein>
    <submittedName>
        <fullName evidence="1">Spore germination protein GerPE</fullName>
    </submittedName>
</protein>
<dbReference type="InterPro" id="IPR024496">
    <property type="entry name" value="Spore_germ_GerPE"/>
</dbReference>
<dbReference type="Proteomes" id="UP001597120">
    <property type="component" value="Unassembled WGS sequence"/>
</dbReference>
<reference evidence="2" key="1">
    <citation type="journal article" date="2019" name="Int. J. Syst. Evol. Microbiol.">
        <title>The Global Catalogue of Microorganisms (GCM) 10K type strain sequencing project: providing services to taxonomists for standard genome sequencing and annotation.</title>
        <authorList>
            <consortium name="The Broad Institute Genomics Platform"/>
            <consortium name="The Broad Institute Genome Sequencing Center for Infectious Disease"/>
            <person name="Wu L."/>
            <person name="Ma J."/>
        </authorList>
    </citation>
    <scope>NUCLEOTIDE SEQUENCE [LARGE SCALE GENOMIC DNA]</scope>
    <source>
        <strain evidence="2">CCUG 57263</strain>
    </source>
</reference>
<evidence type="ECO:0000313" key="2">
    <source>
        <dbReference type="Proteomes" id="UP001597120"/>
    </source>
</evidence>
<organism evidence="1 2">
    <name type="scientific">Paenibacillus residui</name>
    <dbReference type="NCBI Taxonomy" id="629724"/>
    <lineage>
        <taxon>Bacteria</taxon>
        <taxon>Bacillati</taxon>
        <taxon>Bacillota</taxon>
        <taxon>Bacilli</taxon>
        <taxon>Bacillales</taxon>
        <taxon>Paenibacillaceae</taxon>
        <taxon>Paenibacillus</taxon>
    </lineage>
</organism>
<proteinExistence type="predicted"/>
<evidence type="ECO:0000313" key="1">
    <source>
        <dbReference type="EMBL" id="MFD0870118.1"/>
    </source>
</evidence>
<keyword evidence="2" id="KW-1185">Reference proteome</keyword>
<dbReference type="EMBL" id="JBHTIU010000039">
    <property type="protein sequence ID" value="MFD0870118.1"/>
    <property type="molecule type" value="Genomic_DNA"/>
</dbReference>